<keyword evidence="8 9" id="KW-0472">Membrane</keyword>
<evidence type="ECO:0000313" key="11">
    <source>
        <dbReference type="EMBL" id="TMW60456.1"/>
    </source>
</evidence>
<dbReference type="GO" id="GO:0000139">
    <property type="term" value="C:Golgi membrane"/>
    <property type="evidence" value="ECO:0007669"/>
    <property type="project" value="UniProtKB-SubCell"/>
</dbReference>
<evidence type="ECO:0000256" key="8">
    <source>
        <dbReference type="ARBA" id="ARBA00023136"/>
    </source>
</evidence>
<dbReference type="GO" id="GO:0015031">
    <property type="term" value="P:protein transport"/>
    <property type="evidence" value="ECO:0007669"/>
    <property type="project" value="UniProtKB-KW"/>
</dbReference>
<organism evidence="11 12">
    <name type="scientific">Pythium oligandrum</name>
    <name type="common">Mycoparasitic fungus</name>
    <dbReference type="NCBI Taxonomy" id="41045"/>
    <lineage>
        <taxon>Eukaryota</taxon>
        <taxon>Sar</taxon>
        <taxon>Stramenopiles</taxon>
        <taxon>Oomycota</taxon>
        <taxon>Peronosporomycetes</taxon>
        <taxon>Pythiales</taxon>
        <taxon>Pythiaceae</taxon>
        <taxon>Pythium</taxon>
    </lineage>
</organism>
<evidence type="ECO:0000256" key="9">
    <source>
        <dbReference type="RuleBase" id="RU368073"/>
    </source>
</evidence>
<comment type="similarity">
    <text evidence="1 9">Belongs to the YIF1 family.</text>
</comment>
<feature type="region of interest" description="Disordered" evidence="10">
    <location>
        <begin position="1"/>
        <end position="155"/>
    </location>
</feature>
<protein>
    <recommendedName>
        <fullName evidence="9">Protein YIF1</fullName>
    </recommendedName>
</protein>
<comment type="caution">
    <text evidence="11">The sequence shown here is derived from an EMBL/GenBank/DDBJ whole genome shotgun (WGS) entry which is preliminary data.</text>
</comment>
<keyword evidence="3 9" id="KW-0812">Transmembrane</keyword>
<evidence type="ECO:0000313" key="12">
    <source>
        <dbReference type="Proteomes" id="UP000794436"/>
    </source>
</evidence>
<evidence type="ECO:0000256" key="3">
    <source>
        <dbReference type="ARBA" id="ARBA00022692"/>
    </source>
</evidence>
<feature type="compositionally biased region" description="Low complexity" evidence="10">
    <location>
        <begin position="43"/>
        <end position="53"/>
    </location>
</feature>
<dbReference type="PANTHER" id="PTHR14083">
    <property type="entry name" value="YIP1 INTERACTING FACTOR HOMOLOG YIF1 PROTEIN"/>
    <property type="match status" value="1"/>
</dbReference>
<comment type="subcellular location">
    <subcellularLocation>
        <location evidence="9">Endoplasmic reticulum membrane</location>
        <topology evidence="9">Multi-pass membrane protein</topology>
    </subcellularLocation>
    <subcellularLocation>
        <location evidence="9">Golgi apparatus membrane</location>
        <topology evidence="9">Multi-pass membrane protein</topology>
    </subcellularLocation>
</comment>
<evidence type="ECO:0000256" key="10">
    <source>
        <dbReference type="SAM" id="MobiDB-lite"/>
    </source>
</evidence>
<dbReference type="Pfam" id="PF03878">
    <property type="entry name" value="YIF1"/>
    <property type="match status" value="1"/>
</dbReference>
<dbReference type="GO" id="GO:0006888">
    <property type="term" value="P:endoplasmic reticulum to Golgi vesicle-mediated transport"/>
    <property type="evidence" value="ECO:0007669"/>
    <property type="project" value="UniProtKB-UniRule"/>
</dbReference>
<dbReference type="AlphaFoldDB" id="A0A8K1CBU8"/>
<feature type="transmembrane region" description="Helical" evidence="9">
    <location>
        <begin position="287"/>
        <end position="311"/>
    </location>
</feature>
<evidence type="ECO:0000256" key="7">
    <source>
        <dbReference type="ARBA" id="ARBA00023034"/>
    </source>
</evidence>
<keyword evidence="5 9" id="KW-0653">Protein transport</keyword>
<accession>A0A8K1CBU8</accession>
<reference evidence="11" key="1">
    <citation type="submission" date="2019-03" db="EMBL/GenBank/DDBJ databases">
        <title>Long read genome sequence of the mycoparasitic Pythium oligandrum ATCC 38472 isolated from sugarbeet rhizosphere.</title>
        <authorList>
            <person name="Gaulin E."/>
        </authorList>
    </citation>
    <scope>NUCLEOTIDE SEQUENCE</scope>
    <source>
        <strain evidence="11">ATCC 38472_TT</strain>
    </source>
</reference>
<feature type="compositionally biased region" description="Pro residues" evidence="10">
    <location>
        <begin position="54"/>
        <end position="67"/>
    </location>
</feature>
<dbReference type="EMBL" id="SPLM01000108">
    <property type="protein sequence ID" value="TMW60456.1"/>
    <property type="molecule type" value="Genomic_DNA"/>
</dbReference>
<comment type="function">
    <text evidence="9">Has a role in transport between endoplasmic reticulum and Golgi.</text>
</comment>
<proteinExistence type="inferred from homology"/>
<sequence length="399" mass="44994">MAQYGGSPFGHAVPPQQQQFHAHPQPQQQRQPRPTPAYSNFAQQQPQQQFHSQPVPPRPFPGAPQQPQPRSAPQHHQQPPQQQHQQFYASPEYQQPAMSAPHQQQQQHTSYNFGAPNQSAYQQTPPSSQSGPGSSNRPMHPQQRAQHHQQQQQQPDFMNQISQNPMAGLAMNTAQDFLSKQSAIYLPGAYGVWGSLKYYFTVNNSYVKSRLKMLLFPFWHRNWRRMGTESTDGKPNQYAPPSRDINAPDLYIPLMGFLTYILIVGYTKGASNQFSPDVIGRDASYCLVMQLVEIGVLAACLYLLNSSISFLDLVSFSGYKYIPLVVNTVVYQLAGALAYYVVLLYTGIAVSFFTLNCMKGSVAEPTPENRTFRNYLLFGVSCLQLVLVCWISYTTAPRE</sequence>
<dbReference type="GO" id="GO:0005789">
    <property type="term" value="C:endoplasmic reticulum membrane"/>
    <property type="evidence" value="ECO:0007669"/>
    <property type="project" value="UniProtKB-SubCell"/>
</dbReference>
<evidence type="ECO:0000256" key="2">
    <source>
        <dbReference type="ARBA" id="ARBA00022448"/>
    </source>
</evidence>
<name>A0A8K1CBU8_PYTOL</name>
<keyword evidence="4 9" id="KW-0256">Endoplasmic reticulum</keyword>
<feature type="compositionally biased region" description="Low complexity" evidence="10">
    <location>
        <begin position="122"/>
        <end position="155"/>
    </location>
</feature>
<evidence type="ECO:0000256" key="4">
    <source>
        <dbReference type="ARBA" id="ARBA00022824"/>
    </source>
</evidence>
<evidence type="ECO:0000256" key="6">
    <source>
        <dbReference type="ARBA" id="ARBA00022989"/>
    </source>
</evidence>
<evidence type="ECO:0000256" key="1">
    <source>
        <dbReference type="ARBA" id="ARBA00009727"/>
    </source>
</evidence>
<evidence type="ECO:0000256" key="5">
    <source>
        <dbReference type="ARBA" id="ARBA00022927"/>
    </source>
</evidence>
<feature type="compositionally biased region" description="Low complexity" evidence="10">
    <location>
        <begin position="68"/>
        <end position="86"/>
    </location>
</feature>
<dbReference type="InterPro" id="IPR005578">
    <property type="entry name" value="Yif1_fam"/>
</dbReference>
<feature type="compositionally biased region" description="Polar residues" evidence="10">
    <location>
        <begin position="92"/>
        <end position="121"/>
    </location>
</feature>
<feature type="compositionally biased region" description="Low complexity" evidence="10">
    <location>
        <begin position="14"/>
        <end position="32"/>
    </location>
</feature>
<gene>
    <name evidence="11" type="ORF">Poli38472_000498</name>
</gene>
<dbReference type="GO" id="GO:0005793">
    <property type="term" value="C:endoplasmic reticulum-Golgi intermediate compartment"/>
    <property type="evidence" value="ECO:0007669"/>
    <property type="project" value="UniProtKB-UniRule"/>
</dbReference>
<feature type="transmembrane region" description="Helical" evidence="9">
    <location>
        <begin position="331"/>
        <end position="355"/>
    </location>
</feature>
<dbReference type="Proteomes" id="UP000794436">
    <property type="component" value="Unassembled WGS sequence"/>
</dbReference>
<keyword evidence="2 9" id="KW-0813">Transport</keyword>
<dbReference type="PANTHER" id="PTHR14083:SF0">
    <property type="entry name" value="YIP1D-INTERACTING FACTOR 1, ISOFORM C"/>
    <property type="match status" value="1"/>
</dbReference>
<dbReference type="OrthoDB" id="337750at2759"/>
<keyword evidence="7 9" id="KW-0333">Golgi apparatus</keyword>
<feature type="transmembrane region" description="Helical" evidence="9">
    <location>
        <begin position="375"/>
        <end position="393"/>
    </location>
</feature>
<keyword evidence="6 9" id="KW-1133">Transmembrane helix</keyword>
<keyword evidence="12" id="KW-1185">Reference proteome</keyword>
<feature type="transmembrane region" description="Helical" evidence="9">
    <location>
        <begin position="250"/>
        <end position="267"/>
    </location>
</feature>
<dbReference type="GO" id="GO:0030134">
    <property type="term" value="C:COPII-coated ER to Golgi transport vesicle"/>
    <property type="evidence" value="ECO:0007669"/>
    <property type="project" value="TreeGrafter"/>
</dbReference>